<keyword evidence="2" id="KW-1185">Reference proteome</keyword>
<name>A0ACB8FIM7_9SAUR</name>
<evidence type="ECO:0000313" key="1">
    <source>
        <dbReference type="EMBL" id="KAH8005192.1"/>
    </source>
</evidence>
<sequence>MTRMKGEGSRDYVAQSDRAKITAGIHPSGSVVLLAAFNMLCEYYELSLPDLVWMASPQMKNELPSWLNSIPSQEEPDLIEV</sequence>
<dbReference type="EMBL" id="CM037617">
    <property type="protein sequence ID" value="KAH8005192.1"/>
    <property type="molecule type" value="Genomic_DNA"/>
</dbReference>
<organism evidence="1 2">
    <name type="scientific">Sphaerodactylus townsendi</name>
    <dbReference type="NCBI Taxonomy" id="933632"/>
    <lineage>
        <taxon>Eukaryota</taxon>
        <taxon>Metazoa</taxon>
        <taxon>Chordata</taxon>
        <taxon>Craniata</taxon>
        <taxon>Vertebrata</taxon>
        <taxon>Euteleostomi</taxon>
        <taxon>Lepidosauria</taxon>
        <taxon>Squamata</taxon>
        <taxon>Bifurcata</taxon>
        <taxon>Gekkota</taxon>
        <taxon>Sphaerodactylidae</taxon>
        <taxon>Sphaerodactylus</taxon>
    </lineage>
</organism>
<proteinExistence type="predicted"/>
<comment type="caution">
    <text evidence="1">The sequence shown here is derived from an EMBL/GenBank/DDBJ whole genome shotgun (WGS) entry which is preliminary data.</text>
</comment>
<accession>A0ACB8FIM7</accession>
<dbReference type="Proteomes" id="UP000827872">
    <property type="component" value="Linkage Group LG04"/>
</dbReference>
<gene>
    <name evidence="1" type="ORF">K3G42_024898</name>
</gene>
<protein>
    <submittedName>
        <fullName evidence="1">Uncharacterized protein</fullName>
    </submittedName>
</protein>
<evidence type="ECO:0000313" key="2">
    <source>
        <dbReference type="Proteomes" id="UP000827872"/>
    </source>
</evidence>
<reference evidence="1" key="1">
    <citation type="submission" date="2021-08" db="EMBL/GenBank/DDBJ databases">
        <title>The first chromosome-level gecko genome reveals the dynamic sex chromosomes of Neotropical dwarf geckos (Sphaerodactylidae: Sphaerodactylus).</title>
        <authorList>
            <person name="Pinto B.J."/>
            <person name="Keating S.E."/>
            <person name="Gamble T."/>
        </authorList>
    </citation>
    <scope>NUCLEOTIDE SEQUENCE</scope>
    <source>
        <strain evidence="1">TG3544</strain>
    </source>
</reference>